<accession>A0ABQ2NYA2</accession>
<evidence type="ECO:0008006" key="8">
    <source>
        <dbReference type="Google" id="ProtNLM"/>
    </source>
</evidence>
<protein>
    <recommendedName>
        <fullName evidence="8">Phage holin</fullName>
    </recommendedName>
</protein>
<evidence type="ECO:0000256" key="2">
    <source>
        <dbReference type="ARBA" id="ARBA00022692"/>
    </source>
</evidence>
<comment type="subcellular location">
    <subcellularLocation>
        <location evidence="1">Membrane</location>
    </subcellularLocation>
</comment>
<keyword evidence="7" id="KW-1185">Reference proteome</keyword>
<sequence>MFEKFKGISKGALIRGGLLVLALLNSALQLAGYDVLPFTEDDVETFLTVVFNFVAMGAAYWKNNSFTKPARDADDKLSEEKAKIKAIKKAQKGRR</sequence>
<name>A0ABQ2NYA2_9BACI</name>
<dbReference type="RefSeq" id="WP_188735542.1">
    <property type="nucleotide sequence ID" value="NZ_BMLW01000010.1"/>
</dbReference>
<dbReference type="Pfam" id="PF04688">
    <property type="entry name" value="Holin_SPP1"/>
    <property type="match status" value="1"/>
</dbReference>
<evidence type="ECO:0000313" key="7">
    <source>
        <dbReference type="Proteomes" id="UP000641206"/>
    </source>
</evidence>
<evidence type="ECO:0000256" key="1">
    <source>
        <dbReference type="ARBA" id="ARBA00004370"/>
    </source>
</evidence>
<evidence type="ECO:0000256" key="5">
    <source>
        <dbReference type="SAM" id="Phobius"/>
    </source>
</evidence>
<dbReference type="Proteomes" id="UP000641206">
    <property type="component" value="Unassembled WGS sequence"/>
</dbReference>
<feature type="transmembrane region" description="Helical" evidence="5">
    <location>
        <begin position="43"/>
        <end position="61"/>
    </location>
</feature>
<feature type="transmembrane region" description="Helical" evidence="5">
    <location>
        <begin position="12"/>
        <end position="31"/>
    </location>
</feature>
<evidence type="ECO:0000256" key="4">
    <source>
        <dbReference type="ARBA" id="ARBA00023136"/>
    </source>
</evidence>
<dbReference type="InterPro" id="IPR006479">
    <property type="entry name" value="Holin"/>
</dbReference>
<gene>
    <name evidence="6" type="ORF">GCM10011346_34200</name>
</gene>
<keyword evidence="2 5" id="KW-0812">Transmembrane</keyword>
<comment type="caution">
    <text evidence="6">The sequence shown here is derived from an EMBL/GenBank/DDBJ whole genome shotgun (WGS) entry which is preliminary data.</text>
</comment>
<keyword evidence="4 5" id="KW-0472">Membrane</keyword>
<dbReference type="NCBIfam" id="TIGR01592">
    <property type="entry name" value="holin_SPP1"/>
    <property type="match status" value="1"/>
</dbReference>
<dbReference type="EMBL" id="BMLW01000010">
    <property type="protein sequence ID" value="GGP13592.1"/>
    <property type="molecule type" value="Genomic_DNA"/>
</dbReference>
<proteinExistence type="predicted"/>
<reference evidence="7" key="1">
    <citation type="journal article" date="2019" name="Int. J. Syst. Evol. Microbiol.">
        <title>The Global Catalogue of Microorganisms (GCM) 10K type strain sequencing project: providing services to taxonomists for standard genome sequencing and annotation.</title>
        <authorList>
            <consortium name="The Broad Institute Genomics Platform"/>
            <consortium name="The Broad Institute Genome Sequencing Center for Infectious Disease"/>
            <person name="Wu L."/>
            <person name="Ma J."/>
        </authorList>
    </citation>
    <scope>NUCLEOTIDE SEQUENCE [LARGE SCALE GENOMIC DNA]</scope>
    <source>
        <strain evidence="7">CGMCC 1.7693</strain>
    </source>
</reference>
<organism evidence="6 7">
    <name type="scientific">Oceanobacillus neutriphilus</name>
    <dbReference type="NCBI Taxonomy" id="531815"/>
    <lineage>
        <taxon>Bacteria</taxon>
        <taxon>Bacillati</taxon>
        <taxon>Bacillota</taxon>
        <taxon>Bacilli</taxon>
        <taxon>Bacillales</taxon>
        <taxon>Bacillaceae</taxon>
        <taxon>Oceanobacillus</taxon>
    </lineage>
</organism>
<evidence type="ECO:0000256" key="3">
    <source>
        <dbReference type="ARBA" id="ARBA00022989"/>
    </source>
</evidence>
<evidence type="ECO:0000313" key="6">
    <source>
        <dbReference type="EMBL" id="GGP13592.1"/>
    </source>
</evidence>
<keyword evidence="3 5" id="KW-1133">Transmembrane helix</keyword>